<dbReference type="EC" id="2.3.2.27" evidence="4"/>
<name>A0A1X2IR59_9FUNG</name>
<feature type="region of interest" description="Disordered" evidence="10">
    <location>
        <begin position="442"/>
        <end position="479"/>
    </location>
</feature>
<evidence type="ECO:0000313" key="14">
    <source>
        <dbReference type="Proteomes" id="UP000193560"/>
    </source>
</evidence>
<accession>A0A1X2IR59</accession>
<feature type="transmembrane region" description="Helical" evidence="11">
    <location>
        <begin position="1112"/>
        <end position="1135"/>
    </location>
</feature>
<feature type="compositionally biased region" description="Polar residues" evidence="10">
    <location>
        <begin position="458"/>
        <end position="479"/>
    </location>
</feature>
<feature type="transmembrane region" description="Helical" evidence="11">
    <location>
        <begin position="566"/>
        <end position="590"/>
    </location>
</feature>
<evidence type="ECO:0000256" key="8">
    <source>
        <dbReference type="ARBA" id="ARBA00022989"/>
    </source>
</evidence>
<dbReference type="STRING" id="90262.A0A1X2IR59"/>
<evidence type="ECO:0000256" key="2">
    <source>
        <dbReference type="ARBA" id="ARBA00004141"/>
    </source>
</evidence>
<feature type="transmembrane region" description="Helical" evidence="11">
    <location>
        <begin position="1257"/>
        <end position="1274"/>
    </location>
</feature>
<organism evidence="13 14">
    <name type="scientific">Absidia repens</name>
    <dbReference type="NCBI Taxonomy" id="90262"/>
    <lineage>
        <taxon>Eukaryota</taxon>
        <taxon>Fungi</taxon>
        <taxon>Fungi incertae sedis</taxon>
        <taxon>Mucoromycota</taxon>
        <taxon>Mucoromycotina</taxon>
        <taxon>Mucoromycetes</taxon>
        <taxon>Mucorales</taxon>
        <taxon>Cunninghamellaceae</taxon>
        <taxon>Absidia</taxon>
    </lineage>
</organism>
<reference evidence="13 14" key="1">
    <citation type="submission" date="2016-07" db="EMBL/GenBank/DDBJ databases">
        <title>Pervasive Adenine N6-methylation of Active Genes in Fungi.</title>
        <authorList>
            <consortium name="DOE Joint Genome Institute"/>
            <person name="Mondo S.J."/>
            <person name="Dannebaum R.O."/>
            <person name="Kuo R.C."/>
            <person name="Labutti K."/>
            <person name="Haridas S."/>
            <person name="Kuo A."/>
            <person name="Salamov A."/>
            <person name="Ahrendt S.R."/>
            <person name="Lipzen A."/>
            <person name="Sullivan W."/>
            <person name="Andreopoulos W.B."/>
            <person name="Clum A."/>
            <person name="Lindquist E."/>
            <person name="Daum C."/>
            <person name="Ramamoorthy G.K."/>
            <person name="Gryganskyi A."/>
            <person name="Culley D."/>
            <person name="Magnuson J.K."/>
            <person name="James T.Y."/>
            <person name="O'Malley M.A."/>
            <person name="Stajich J.E."/>
            <person name="Spatafora J.W."/>
            <person name="Visel A."/>
            <person name="Grigoriev I.V."/>
        </authorList>
    </citation>
    <scope>NUCLEOTIDE SEQUENCE [LARGE SCALE GENOMIC DNA]</scope>
    <source>
        <strain evidence="13 14">NRRL 1336</strain>
    </source>
</reference>
<feature type="transmembrane region" description="Helical" evidence="11">
    <location>
        <begin position="93"/>
        <end position="114"/>
    </location>
</feature>
<feature type="transmembrane region" description="Helical" evidence="11">
    <location>
        <begin position="1212"/>
        <end position="1237"/>
    </location>
</feature>
<sequence>MKIMKYVGFVGASQLSKIPFITHASALAAFALYIRIVCQNGFLTAKKSKHCELCEHPFVFTPIYRQDMPAKIPAYILIKQCFYRCGTIMETGFRAIVVAIVWLVLLPYMTLWSWRFYFWSSESFGGGEFTFLQQLSSEQHQQVPLNSDSISSPLTLFDYNLQKFMADCFEGQVITLLIIVTVVAAYLFREWVVQNTPVEVEQESEIEQDDLEILGDDDEMKPFSPLARQKVAVDVLLTALGNMDDHGGSDSVIGIITATNEKRDIKCKLKDLQLDLQHELEYQRKHHQDQHFQQHQLFSDDMNTHYIAGNNCIDDSHYQPTEDDDDEAQIESMMRSIMIKDPADAFKRYSWDDLQTSSQKQQRQSPISKQGRQTPFSPLPINTIFDNTETTIIGRSSTTMTALEEECDHTILASFSREQCESPIISTRTDLYCHHHQLTENRMSTPQTTSSYEKKYDSTLTNNDNLVSSPLESSSQMQTQAPVVTESGDIHMKQTHQSPFLPHNDPRDTERMEQHDNNNNNNSIGIYDSPLEVFDMKDDEDGNDAFELGDDIDGLLEAIGMRGNPWILLQNSILVCVMVSLCLGIAIWIPLLTGRLIILVHPISLIEHVIHALRHLIDPITGGIIDRLLLAAKNRNASLPDKLECILPSFMAVLGSLTKNQYSLLLPFLSPWAHRDGVRLSASGHMLSRKNSTTTLMIQHSSANQQIILGINHWIGLLSNTMYILLENFVQRWHLFAVGKCALDRGMCIAVGYVALITLGSWYLSHHHRQCDYDRLYRTTSAGIKELLRQQGIFFKVFSFIMLELVLLPIICGILLDMATLPLIENSSISTRWDFTVAHPYCGCFLHWFAGTGFMFHFAMFVKQCREVVRPGVMWFIRDPNDPRFYPVQEIMERPLLLLLRKLCTGALIYLALIVLGMGTVTWIVGQYTSVYPLRWSFNEPLSTLAIDILAIQFLIPLLVAYTKPRDFSKQVLKIWWHTASRWLRLSSFMFGKRYPGEEGSFIRHTMMTWLPCEKPSVLVPDNSTLSSHENYCINTNVSFKMDGQLVRVPNRDGMMVHSKRNMIVPIDPVTLEPLDPMEKYFGHPTSTEVNGGSEEYNTTIVYVPPQFKLRVALFLFLMWFSGSVMTCSVTVAPLLLGRFIFATYVAPIKTVHDLYSFVLGAYVMVLLSRAFDWLARVYDYFINHRDQVGWLYLLDKAQSYLQQKMANGCKFIYLTLTIGWMIPLLVGVAVDLYVFIPIRYAKASHYTLAIHLSEDWLFGVVCIGMVYGTIYILPVNTWQKSLDRYLADGLTALNIWTLTTAHLGPWIFGALCTIFVPGGLACILIYLLDVQHAPVKMMVFRCVYPIVLCMVMMLLAVILGIKLANLWMRSIKDDTYLIGKQLHNFGGHLGNEN</sequence>
<feature type="transmembrane region" description="Helical" evidence="11">
    <location>
        <begin position="838"/>
        <end position="862"/>
    </location>
</feature>
<evidence type="ECO:0000256" key="4">
    <source>
        <dbReference type="ARBA" id="ARBA00012483"/>
    </source>
</evidence>
<feature type="transmembrane region" description="Helical" evidence="11">
    <location>
        <begin position="20"/>
        <end position="38"/>
    </location>
</feature>
<comment type="catalytic activity">
    <reaction evidence="1">
        <text>S-ubiquitinyl-[E2 ubiquitin-conjugating enzyme]-L-cysteine + [acceptor protein]-L-lysine = [E2 ubiquitin-conjugating enzyme]-L-cysteine + N(6)-ubiquitinyl-[acceptor protein]-L-lysine.</text>
        <dbReference type="EC" id="2.3.2.27"/>
    </reaction>
</comment>
<feature type="compositionally biased region" description="Polar residues" evidence="10">
    <location>
        <begin position="442"/>
        <end position="451"/>
    </location>
</feature>
<evidence type="ECO:0000256" key="6">
    <source>
        <dbReference type="ARBA" id="ARBA00022692"/>
    </source>
</evidence>
<feature type="transmembrane region" description="Helical" evidence="11">
    <location>
        <begin position="793"/>
        <end position="818"/>
    </location>
</feature>
<dbReference type="EMBL" id="MCGE01000006">
    <property type="protein sequence ID" value="ORZ20236.1"/>
    <property type="molecule type" value="Genomic_DNA"/>
</dbReference>
<feature type="transmembrane region" description="Helical" evidence="11">
    <location>
        <begin position="1308"/>
        <end position="1328"/>
    </location>
</feature>
<evidence type="ECO:0000256" key="5">
    <source>
        <dbReference type="ARBA" id="ARBA00022679"/>
    </source>
</evidence>
<keyword evidence="5" id="KW-0808">Transferase</keyword>
<comment type="subcellular location">
    <subcellularLocation>
        <location evidence="2">Membrane</location>
        <topology evidence="2">Multi-pass membrane protein</topology>
    </subcellularLocation>
</comment>
<feature type="transmembrane region" description="Helical" evidence="11">
    <location>
        <begin position="903"/>
        <end position="925"/>
    </location>
</feature>
<dbReference type="GO" id="GO:0036503">
    <property type="term" value="P:ERAD pathway"/>
    <property type="evidence" value="ECO:0007669"/>
    <property type="project" value="TreeGrafter"/>
</dbReference>
<feature type="transmembrane region" description="Helical" evidence="11">
    <location>
        <begin position="945"/>
        <end position="963"/>
    </location>
</feature>
<comment type="pathway">
    <text evidence="3">Protein modification; protein ubiquitination.</text>
</comment>
<dbReference type="Pfam" id="PF23113">
    <property type="entry name" value="MARCHF6_C"/>
    <property type="match status" value="1"/>
</dbReference>
<dbReference type="OrthoDB" id="264354at2759"/>
<evidence type="ECO:0000313" key="13">
    <source>
        <dbReference type="EMBL" id="ORZ20236.1"/>
    </source>
</evidence>
<dbReference type="GO" id="GO:0061630">
    <property type="term" value="F:ubiquitin protein ligase activity"/>
    <property type="evidence" value="ECO:0007669"/>
    <property type="project" value="UniProtKB-EC"/>
</dbReference>
<keyword evidence="14" id="KW-1185">Reference proteome</keyword>
<evidence type="ECO:0000256" key="3">
    <source>
        <dbReference type="ARBA" id="ARBA00004906"/>
    </source>
</evidence>
<feature type="region of interest" description="Disordered" evidence="10">
    <location>
        <begin position="353"/>
        <end position="382"/>
    </location>
</feature>
<dbReference type="PANTHER" id="PTHR13145:SF0">
    <property type="entry name" value="E3 UBIQUITIN-PROTEIN LIGASE MARCHF6"/>
    <property type="match status" value="1"/>
</dbReference>
<dbReference type="GO" id="GO:0005789">
    <property type="term" value="C:endoplasmic reticulum membrane"/>
    <property type="evidence" value="ECO:0007669"/>
    <property type="project" value="TreeGrafter"/>
</dbReference>
<proteinExistence type="predicted"/>
<dbReference type="Proteomes" id="UP000193560">
    <property type="component" value="Unassembled WGS sequence"/>
</dbReference>
<feature type="transmembrane region" description="Helical" evidence="11">
    <location>
        <begin position="1155"/>
        <end position="1176"/>
    </location>
</feature>
<feature type="compositionally biased region" description="Basic and acidic residues" evidence="10">
    <location>
        <begin position="504"/>
        <end position="516"/>
    </location>
</feature>
<feature type="transmembrane region" description="Helical" evidence="11">
    <location>
        <begin position="169"/>
        <end position="188"/>
    </location>
</feature>
<dbReference type="PANTHER" id="PTHR13145">
    <property type="entry name" value="SSM4 PROTEIN"/>
    <property type="match status" value="1"/>
</dbReference>
<keyword evidence="7" id="KW-0833">Ubl conjugation pathway</keyword>
<feature type="transmembrane region" description="Helical" evidence="11">
    <location>
        <begin position="746"/>
        <end position="765"/>
    </location>
</feature>
<keyword evidence="9 11" id="KW-0472">Membrane</keyword>
<keyword evidence="8 11" id="KW-1133">Transmembrane helix</keyword>
<comment type="caution">
    <text evidence="13">The sequence shown here is derived from an EMBL/GenBank/DDBJ whole genome shotgun (WGS) entry which is preliminary data.</text>
</comment>
<gene>
    <name evidence="13" type="ORF">BCR42DRAFT_204204</name>
</gene>
<dbReference type="InterPro" id="IPR056521">
    <property type="entry name" value="MARCHF6-like_C"/>
</dbReference>
<evidence type="ECO:0000256" key="10">
    <source>
        <dbReference type="SAM" id="MobiDB-lite"/>
    </source>
</evidence>
<protein>
    <recommendedName>
        <fullName evidence="4">RING-type E3 ubiquitin transferase</fullName>
        <ecNumber evidence="4">2.3.2.27</ecNumber>
    </recommendedName>
</protein>
<keyword evidence="6 11" id="KW-0812">Transmembrane</keyword>
<feature type="domain" description="E3 ubiquitin-protein ligase MARCHF6-like C-terminal" evidence="12">
    <location>
        <begin position="1200"/>
        <end position="1373"/>
    </location>
</feature>
<feature type="compositionally biased region" description="Polar residues" evidence="10">
    <location>
        <begin position="353"/>
        <end position="376"/>
    </location>
</feature>
<feature type="region of interest" description="Disordered" evidence="10">
    <location>
        <begin position="495"/>
        <end position="522"/>
    </location>
</feature>
<evidence type="ECO:0000256" key="1">
    <source>
        <dbReference type="ARBA" id="ARBA00000900"/>
    </source>
</evidence>
<evidence type="ECO:0000256" key="11">
    <source>
        <dbReference type="SAM" id="Phobius"/>
    </source>
</evidence>
<evidence type="ECO:0000259" key="12">
    <source>
        <dbReference type="Pfam" id="PF23113"/>
    </source>
</evidence>
<evidence type="ECO:0000256" key="9">
    <source>
        <dbReference type="ARBA" id="ARBA00023136"/>
    </source>
</evidence>
<evidence type="ECO:0000256" key="7">
    <source>
        <dbReference type="ARBA" id="ARBA00022786"/>
    </source>
</evidence>
<feature type="transmembrane region" description="Helical" evidence="11">
    <location>
        <begin position="1340"/>
        <end position="1362"/>
    </location>
</feature>